<reference evidence="2 3" key="1">
    <citation type="submission" date="2017-04" db="EMBL/GenBank/DDBJ databases">
        <title>Genome Sequence of the Model Brown-Rot Fungus Postia placenta SB12.</title>
        <authorList>
            <consortium name="DOE Joint Genome Institute"/>
            <person name="Gaskell J."/>
            <person name="Kersten P."/>
            <person name="Larrondo L.F."/>
            <person name="Canessa P."/>
            <person name="Martinez D."/>
            <person name="Hibbett D."/>
            <person name="Schmoll M."/>
            <person name="Kubicek C.P."/>
            <person name="Martinez A.T."/>
            <person name="Yadav J."/>
            <person name="Master E."/>
            <person name="Magnuson J.K."/>
            <person name="James T."/>
            <person name="Yaver D."/>
            <person name="Berka R."/>
            <person name="Labutti K."/>
            <person name="Lipzen A."/>
            <person name="Aerts A."/>
            <person name="Barry K."/>
            <person name="Henrissat B."/>
            <person name="Blanchette R."/>
            <person name="Grigoriev I."/>
            <person name="Cullen D."/>
        </authorList>
    </citation>
    <scope>NUCLEOTIDE SEQUENCE [LARGE SCALE GENOMIC DNA]</scope>
    <source>
        <strain evidence="2 3">MAD-698-R-SB12</strain>
    </source>
</reference>
<name>A0A1X6N4W4_9APHY</name>
<evidence type="ECO:0000313" key="3">
    <source>
        <dbReference type="Proteomes" id="UP000194127"/>
    </source>
</evidence>
<proteinExistence type="predicted"/>
<feature type="region of interest" description="Disordered" evidence="1">
    <location>
        <begin position="17"/>
        <end position="89"/>
    </location>
</feature>
<sequence length="881" mass="99015">MNGLNILIPDMSYMLAAEHPPRENTPALSDDTGSSSSRESSPPATPVSGLSCAPSISFDDDSKHTTTGDGTDIKIVEADADSSPPEDITRPLKRRRLADIRPDELRAERVLPPDILSDATKADYDTSFCLEHIRIGDCTSAGDVKPDSDAVHPSLEHVFRPLKRKRLVDMSTDDACAKRAQTSDISSGAANIEDSASFDLGHIPIHDCTKIRVSEPDGVHPISPHSYLHAPLKAIARPPKRKRCADTTADEVCVKRRRLSDSPSNASKLKDEALFGPHLRCMVTSCVSAEVEACYILSPDMSQRLAYKYYVIAEDEYPSGSCISEDYTITPPVATACSSYRSLGWHNLSANLHLMTIRVGHVVEPVFSHIKGDSPVEVIPRLPKRKRSPDAETDEVPAKRMRTSGSARNTSKVEDSVPFGPHPRCMITGCVSAEVEACYILPPDMPQLLMNRKMDYITFNMHTNYNVLRCPAPGNFIFLRRDLRELWETNRLLMIPHPDHLQELEHCSAYKYCIVAEEEHPPDSCTTMNNIITPSVMTAPCSYRSLGWHELNANLRLMTFRAGQKLSKRPLHYQHVLRDLLPHNEVNHAYTIIRWHGTWTAPLTRAIVPDRRLWATGELSACPKNYYRPPRTQYCSPLLDDDTDRFRRQFRPILSGIRRRRSGDTSGNSQDHIRDIQREVNIRQWYLECDHARDEWAMGPPAEPEDAEMLTYRQEQAGNVQPVVQKLWRKRTDPAIANSTNEPDIFPDRASSRFMEYKKYKCVGSSILIVPANHPPRLSIPQLPVKWWPLWLSILCLCASLDSSGQPPQIPRVVISNRICTPVGGGGRDDFVLDPGVRHIIYEGSAPTHHYSCLHFINLASSQSQTIFVGTILWKQYKAGL</sequence>
<organism evidence="2 3">
    <name type="scientific">Postia placenta MAD-698-R-SB12</name>
    <dbReference type="NCBI Taxonomy" id="670580"/>
    <lineage>
        <taxon>Eukaryota</taxon>
        <taxon>Fungi</taxon>
        <taxon>Dikarya</taxon>
        <taxon>Basidiomycota</taxon>
        <taxon>Agaricomycotina</taxon>
        <taxon>Agaricomycetes</taxon>
        <taxon>Polyporales</taxon>
        <taxon>Adustoporiaceae</taxon>
        <taxon>Rhodonia</taxon>
    </lineage>
</organism>
<accession>A0A1X6N4W4</accession>
<feature type="compositionally biased region" description="Basic and acidic residues" evidence="1">
    <location>
        <begin position="60"/>
        <end position="77"/>
    </location>
</feature>
<evidence type="ECO:0000313" key="2">
    <source>
        <dbReference type="EMBL" id="OSX63661.1"/>
    </source>
</evidence>
<dbReference type="EMBL" id="KZ110595">
    <property type="protein sequence ID" value="OSX63661.1"/>
    <property type="molecule type" value="Genomic_DNA"/>
</dbReference>
<feature type="region of interest" description="Disordered" evidence="1">
    <location>
        <begin position="380"/>
        <end position="415"/>
    </location>
</feature>
<dbReference type="RefSeq" id="XP_024340455.1">
    <property type="nucleotide sequence ID" value="XM_024485189.1"/>
</dbReference>
<dbReference type="GeneID" id="36330138"/>
<evidence type="ECO:0000256" key="1">
    <source>
        <dbReference type="SAM" id="MobiDB-lite"/>
    </source>
</evidence>
<dbReference type="OrthoDB" id="10272830at2759"/>
<evidence type="ECO:0008006" key="4">
    <source>
        <dbReference type="Google" id="ProtNLM"/>
    </source>
</evidence>
<dbReference type="AlphaFoldDB" id="A0A1X6N4W4"/>
<dbReference type="Proteomes" id="UP000194127">
    <property type="component" value="Unassembled WGS sequence"/>
</dbReference>
<keyword evidence="3" id="KW-1185">Reference proteome</keyword>
<gene>
    <name evidence="2" type="ORF">POSPLADRAFT_1140552</name>
</gene>
<protein>
    <recommendedName>
        <fullName evidence="4">HNH nuclease domain-containing protein</fullName>
    </recommendedName>
</protein>